<feature type="region of interest" description="Disordered" evidence="1">
    <location>
        <begin position="31"/>
        <end position="62"/>
    </location>
</feature>
<evidence type="ECO:0000256" key="1">
    <source>
        <dbReference type="SAM" id="MobiDB-lite"/>
    </source>
</evidence>
<dbReference type="EMBL" id="BKCP01007404">
    <property type="protein sequence ID" value="GER45908.1"/>
    <property type="molecule type" value="Genomic_DNA"/>
</dbReference>
<dbReference type="Proteomes" id="UP000325081">
    <property type="component" value="Unassembled WGS sequence"/>
</dbReference>
<accession>A0A5A7QLX0</accession>
<protein>
    <submittedName>
        <fullName evidence="2">Polynucleotidyl transferase</fullName>
    </submittedName>
</protein>
<dbReference type="AlphaFoldDB" id="A0A5A7QLX0"/>
<evidence type="ECO:0000313" key="2">
    <source>
        <dbReference type="EMBL" id="GER45908.1"/>
    </source>
</evidence>
<sequence>MRRRRSRIVFHRRRSRGDLAADARPVRKFSDECMSPAEDNVGHGELDGGESGLTSSGSETLPEHLWNRDDVGRLGQICNLLTVETECLHGSVMEIEAAA</sequence>
<keyword evidence="3" id="KW-1185">Reference proteome</keyword>
<evidence type="ECO:0000313" key="3">
    <source>
        <dbReference type="Proteomes" id="UP000325081"/>
    </source>
</evidence>
<reference evidence="3" key="1">
    <citation type="journal article" date="2019" name="Curr. Biol.">
        <title>Genome Sequence of Striga asiatica Provides Insight into the Evolution of Plant Parasitism.</title>
        <authorList>
            <person name="Yoshida S."/>
            <person name="Kim S."/>
            <person name="Wafula E.K."/>
            <person name="Tanskanen J."/>
            <person name="Kim Y.M."/>
            <person name="Honaas L."/>
            <person name="Yang Z."/>
            <person name="Spallek T."/>
            <person name="Conn C.E."/>
            <person name="Ichihashi Y."/>
            <person name="Cheong K."/>
            <person name="Cui S."/>
            <person name="Der J.P."/>
            <person name="Gundlach H."/>
            <person name="Jiao Y."/>
            <person name="Hori C."/>
            <person name="Ishida J.K."/>
            <person name="Kasahara H."/>
            <person name="Kiba T."/>
            <person name="Kim M.S."/>
            <person name="Koo N."/>
            <person name="Laohavisit A."/>
            <person name="Lee Y.H."/>
            <person name="Lumba S."/>
            <person name="McCourt P."/>
            <person name="Mortimer J.C."/>
            <person name="Mutuku J.M."/>
            <person name="Nomura T."/>
            <person name="Sasaki-Sekimoto Y."/>
            <person name="Seto Y."/>
            <person name="Wang Y."/>
            <person name="Wakatake T."/>
            <person name="Sakakibara H."/>
            <person name="Demura T."/>
            <person name="Yamaguchi S."/>
            <person name="Yoneyama K."/>
            <person name="Manabe R.I."/>
            <person name="Nelson D.C."/>
            <person name="Schulman A.H."/>
            <person name="Timko M.P."/>
            <person name="dePamphilis C.W."/>
            <person name="Choi D."/>
            <person name="Shirasu K."/>
        </authorList>
    </citation>
    <scope>NUCLEOTIDE SEQUENCE [LARGE SCALE GENOMIC DNA]</scope>
    <source>
        <strain evidence="3">cv. UVA1</strain>
    </source>
</reference>
<name>A0A5A7QLX0_STRAF</name>
<keyword evidence="2" id="KW-0808">Transferase</keyword>
<proteinExistence type="predicted"/>
<gene>
    <name evidence="2" type="ORF">STAS_22896</name>
</gene>
<dbReference type="GO" id="GO:0016740">
    <property type="term" value="F:transferase activity"/>
    <property type="evidence" value="ECO:0007669"/>
    <property type="project" value="UniProtKB-KW"/>
</dbReference>
<organism evidence="2 3">
    <name type="scientific">Striga asiatica</name>
    <name type="common">Asiatic witchweed</name>
    <name type="synonym">Buchnera asiatica</name>
    <dbReference type="NCBI Taxonomy" id="4170"/>
    <lineage>
        <taxon>Eukaryota</taxon>
        <taxon>Viridiplantae</taxon>
        <taxon>Streptophyta</taxon>
        <taxon>Embryophyta</taxon>
        <taxon>Tracheophyta</taxon>
        <taxon>Spermatophyta</taxon>
        <taxon>Magnoliopsida</taxon>
        <taxon>eudicotyledons</taxon>
        <taxon>Gunneridae</taxon>
        <taxon>Pentapetalae</taxon>
        <taxon>asterids</taxon>
        <taxon>lamiids</taxon>
        <taxon>Lamiales</taxon>
        <taxon>Orobanchaceae</taxon>
        <taxon>Buchnereae</taxon>
        <taxon>Striga</taxon>
    </lineage>
</organism>
<comment type="caution">
    <text evidence="2">The sequence shown here is derived from an EMBL/GenBank/DDBJ whole genome shotgun (WGS) entry which is preliminary data.</text>
</comment>